<accession>A0ABS4PDQ6</accession>
<protein>
    <submittedName>
        <fullName evidence="2">Glucose/arabinose dehydrogenase</fullName>
    </submittedName>
</protein>
<dbReference type="InterPro" id="IPR011042">
    <property type="entry name" value="6-blade_b-propeller_TolB-like"/>
</dbReference>
<organism evidence="2 3">
    <name type="scientific">Winslowiella toletana</name>
    <dbReference type="NCBI Taxonomy" id="92490"/>
    <lineage>
        <taxon>Bacteria</taxon>
        <taxon>Pseudomonadati</taxon>
        <taxon>Pseudomonadota</taxon>
        <taxon>Gammaproteobacteria</taxon>
        <taxon>Enterobacterales</taxon>
        <taxon>Erwiniaceae</taxon>
        <taxon>Winslowiella</taxon>
    </lineage>
</organism>
<evidence type="ECO:0000313" key="2">
    <source>
        <dbReference type="EMBL" id="MBP2170769.1"/>
    </source>
</evidence>
<reference evidence="2 3" key="1">
    <citation type="submission" date="2021-03" db="EMBL/GenBank/DDBJ databases">
        <authorList>
            <person name="D'Agostino P."/>
            <person name="Huntemann M."/>
            <person name="Clum A."/>
            <person name="Spunde A."/>
            <person name="Palaniappan K."/>
            <person name="Ritter S."/>
            <person name="Mikhailova N."/>
            <person name="Chen I.-M."/>
            <person name="Stamatis D."/>
            <person name="Reddy T."/>
            <person name="O'Malley R."/>
            <person name="Daum C."/>
            <person name="Shapiro N."/>
            <person name="Ivanova N."/>
            <person name="Kyrpides N."/>
            <person name="Woyke T."/>
        </authorList>
    </citation>
    <scope>NUCLEOTIDE SEQUENCE [LARGE SCALE GENOMIC DNA]</scope>
    <source>
        <strain evidence="2 3">WS4403</strain>
    </source>
</reference>
<dbReference type="SUPFAM" id="SSF50952">
    <property type="entry name" value="Soluble quinoprotein glucose dehydrogenase"/>
    <property type="match status" value="1"/>
</dbReference>
<dbReference type="InterPro" id="IPR012938">
    <property type="entry name" value="Glc/Sorbosone_DH"/>
</dbReference>
<keyword evidence="3" id="KW-1185">Reference proteome</keyword>
<dbReference type="Proteomes" id="UP001195624">
    <property type="component" value="Unassembled WGS sequence"/>
</dbReference>
<dbReference type="Pfam" id="PF07995">
    <property type="entry name" value="GSDH"/>
    <property type="match status" value="1"/>
</dbReference>
<evidence type="ECO:0000259" key="1">
    <source>
        <dbReference type="Pfam" id="PF07995"/>
    </source>
</evidence>
<gene>
    <name evidence="2" type="ORF">J2125_003961</name>
</gene>
<name>A0ABS4PDQ6_9GAMM</name>
<feature type="domain" description="Glucose/Sorbosone dehydrogenase" evidence="1">
    <location>
        <begin position="50"/>
        <end position="338"/>
    </location>
</feature>
<comment type="caution">
    <text evidence="2">The sequence shown here is derived from an EMBL/GenBank/DDBJ whole genome shotgun (WGS) entry which is preliminary data.</text>
</comment>
<dbReference type="EMBL" id="JAGGMQ010000001">
    <property type="protein sequence ID" value="MBP2170769.1"/>
    <property type="molecule type" value="Genomic_DNA"/>
</dbReference>
<dbReference type="PANTHER" id="PTHR19328:SF13">
    <property type="entry name" value="HIPL1 PROTEIN"/>
    <property type="match status" value="1"/>
</dbReference>
<reference evidence="3" key="2">
    <citation type="submission" date="2023-07" db="EMBL/GenBank/DDBJ databases">
        <title>Genome mining of underrepresented organisms for secondary metabolites.</title>
        <authorList>
            <person name="D'Agostino P.M."/>
        </authorList>
    </citation>
    <scope>NUCLEOTIDE SEQUENCE [LARGE SCALE GENOMIC DNA]</scope>
    <source>
        <strain evidence="3">WS4403</strain>
    </source>
</reference>
<dbReference type="PANTHER" id="PTHR19328">
    <property type="entry name" value="HEDGEHOG-INTERACTING PROTEIN"/>
    <property type="match status" value="1"/>
</dbReference>
<dbReference type="InterPro" id="IPR011041">
    <property type="entry name" value="Quinoprot_gluc/sorb_DH_b-prop"/>
</dbReference>
<proteinExistence type="predicted"/>
<dbReference type="RefSeq" id="WP_017801308.1">
    <property type="nucleotide sequence ID" value="NZ_JAGGMQ010000001.1"/>
</dbReference>
<evidence type="ECO:0000313" key="3">
    <source>
        <dbReference type="Proteomes" id="UP001195624"/>
    </source>
</evidence>
<sequence length="357" mass="39074">MKALLIALSISVCATLAPVSESVAEDKTDEDRLQSVSGDDWKVEIISDSLNYPWDIEAAGDQLILTEAAGNIVMLHQGELQRYVVKTSDPVVNEGGSGLLGMALAKDFTKSGVAWLYHTYRSDSGLTNKVIKVHFDGRQWQETGVLLAGIPGHRLYNGGRIAIGPDGFLYVTTGWTEDEQRPQDIQNLAGKVLRMTLDGKQPQDNPIPGSLVYSLGHRNPQGLAWNQRGELFITEHGQNAHDEINLVTPRSNYGWPEIQGDEERAGMKTAWLNSGSQTWAPSGATFAGDNLLVAALGAKGLYMFDKTKKNLRQIFSSGDRLRDVITAGNDIYVITTNRSPRAEGPSADRLIKLTLKQ</sequence>
<dbReference type="Gene3D" id="2.120.10.30">
    <property type="entry name" value="TolB, C-terminal domain"/>
    <property type="match status" value="1"/>
</dbReference>